<sequence length="478" mass="50375">MLAGIGLAFTFPPSPLGWLAPVWLALLFRAAATATPRQAMRLTWLFAVGLFGALLSWLPLSLAGTVGPAIVALYPLLVGLLAAMWALTAWLTRRLAGRLSLGAFPMAWAALEVARSWGPFGFTWGSLGYTLAQTPLVQVAELGGISLLGLLVGIAASALASRNRWMCGAALLLWGAALVFGVTRPGSPAGTQTALLVQGNVDPREKLAGQADADWQRYLRLTWRGLQRGAADLVLWPETAVTWATRPAALAQVPVPVLLGAAVTQAGQPFNSALLSLRGVVAGRYDKIRLVPFGEFFPGRRALNRVYQQVFSALGLPDLQGLTPGRAALTVGTGALRVGVLICYESTFPALARALVRDGANVLVTPSNDAWFGASQGAEQHFQMGRVRAIETRRWWLRVGNDGISAAVSPSGAVTVRAARFTAQAVPVTFTLQSGQTLAVRWGDAVPAGVALGWLLGTVVLRRRPGGEGGPSAGEGIE</sequence>
<feature type="transmembrane region" description="Helical" evidence="8">
    <location>
        <begin position="16"/>
        <end position="35"/>
    </location>
</feature>
<evidence type="ECO:0000256" key="7">
    <source>
        <dbReference type="ARBA" id="ARBA00023315"/>
    </source>
</evidence>
<evidence type="ECO:0000256" key="1">
    <source>
        <dbReference type="ARBA" id="ARBA00004651"/>
    </source>
</evidence>
<organism evidence="10 11">
    <name type="scientific">Deinococcus metalli</name>
    <dbReference type="NCBI Taxonomy" id="1141878"/>
    <lineage>
        <taxon>Bacteria</taxon>
        <taxon>Thermotogati</taxon>
        <taxon>Deinococcota</taxon>
        <taxon>Deinococci</taxon>
        <taxon>Deinococcales</taxon>
        <taxon>Deinococcaceae</taxon>
        <taxon>Deinococcus</taxon>
    </lineage>
</organism>
<dbReference type="InterPro" id="IPR045378">
    <property type="entry name" value="LNT_N"/>
</dbReference>
<dbReference type="Pfam" id="PF20154">
    <property type="entry name" value="LNT_N"/>
    <property type="match status" value="1"/>
</dbReference>
<feature type="transmembrane region" description="Helical" evidence="8">
    <location>
        <begin position="66"/>
        <end position="87"/>
    </location>
</feature>
<gene>
    <name evidence="8" type="primary">lnt</name>
    <name evidence="10" type="ORF">HNQ07_004048</name>
</gene>
<evidence type="ECO:0000256" key="8">
    <source>
        <dbReference type="HAMAP-Rule" id="MF_01148"/>
    </source>
</evidence>
<dbReference type="SUPFAM" id="SSF56317">
    <property type="entry name" value="Carbon-nitrogen hydrolase"/>
    <property type="match status" value="1"/>
</dbReference>
<evidence type="ECO:0000313" key="11">
    <source>
        <dbReference type="Proteomes" id="UP000539473"/>
    </source>
</evidence>
<dbReference type="NCBIfam" id="TIGR00546">
    <property type="entry name" value="lnt"/>
    <property type="match status" value="1"/>
</dbReference>
<dbReference type="CDD" id="cd07571">
    <property type="entry name" value="ALP_N-acyl_transferase"/>
    <property type="match status" value="1"/>
</dbReference>
<dbReference type="RefSeq" id="WP_229832223.1">
    <property type="nucleotide sequence ID" value="NZ_BNAJ01000012.1"/>
</dbReference>
<evidence type="ECO:0000256" key="2">
    <source>
        <dbReference type="ARBA" id="ARBA00022475"/>
    </source>
</evidence>
<dbReference type="InterPro" id="IPR004563">
    <property type="entry name" value="Apolipo_AcylTrfase"/>
</dbReference>
<feature type="transmembrane region" description="Helical" evidence="8">
    <location>
        <begin position="42"/>
        <end position="60"/>
    </location>
</feature>
<dbReference type="GO" id="GO:0005886">
    <property type="term" value="C:plasma membrane"/>
    <property type="evidence" value="ECO:0007669"/>
    <property type="project" value="UniProtKB-SubCell"/>
</dbReference>
<comment type="catalytic activity">
    <reaction evidence="8">
        <text>N-terminal S-1,2-diacyl-sn-glyceryl-L-cysteinyl-[lipoprotein] + a glycerophospholipid = N-acyl-S-1,2-diacyl-sn-glyceryl-L-cysteinyl-[lipoprotein] + a 2-acyl-sn-glycero-3-phospholipid + H(+)</text>
        <dbReference type="Rhea" id="RHEA:48228"/>
        <dbReference type="Rhea" id="RHEA-COMP:14681"/>
        <dbReference type="Rhea" id="RHEA-COMP:14684"/>
        <dbReference type="ChEBI" id="CHEBI:15378"/>
        <dbReference type="ChEBI" id="CHEBI:136912"/>
        <dbReference type="ChEBI" id="CHEBI:140656"/>
        <dbReference type="ChEBI" id="CHEBI:140657"/>
        <dbReference type="ChEBI" id="CHEBI:140660"/>
        <dbReference type="EC" id="2.3.1.269"/>
    </reaction>
</comment>
<dbReference type="Pfam" id="PF00795">
    <property type="entry name" value="CN_hydrolase"/>
    <property type="match status" value="1"/>
</dbReference>
<comment type="pathway">
    <text evidence="8">Protein modification; lipoprotein biosynthesis (N-acyl transfer).</text>
</comment>
<proteinExistence type="inferred from homology"/>
<feature type="transmembrane region" description="Helical" evidence="8">
    <location>
        <begin position="99"/>
        <end position="117"/>
    </location>
</feature>
<dbReference type="GO" id="GO:0016410">
    <property type="term" value="F:N-acyltransferase activity"/>
    <property type="evidence" value="ECO:0007669"/>
    <property type="project" value="UniProtKB-UniRule"/>
</dbReference>
<dbReference type="InterPro" id="IPR003010">
    <property type="entry name" value="C-N_Hydrolase"/>
</dbReference>
<comment type="caution">
    <text evidence="10">The sequence shown here is derived from an EMBL/GenBank/DDBJ whole genome shotgun (WGS) entry which is preliminary data.</text>
</comment>
<comment type="function">
    <text evidence="8">Catalyzes the phospholipid dependent N-acylation of the N-terminal cysteine of apolipoprotein, the last step in lipoprotein maturation.</text>
</comment>
<protein>
    <recommendedName>
        <fullName evidence="8">Apolipoprotein N-acyltransferase</fullName>
        <shortName evidence="8">ALP N-acyltransferase</shortName>
        <ecNumber evidence="8">2.3.1.269</ecNumber>
    </recommendedName>
</protein>
<dbReference type="InterPro" id="IPR036526">
    <property type="entry name" value="C-N_Hydrolase_sf"/>
</dbReference>
<dbReference type="PROSITE" id="PS50263">
    <property type="entry name" value="CN_HYDROLASE"/>
    <property type="match status" value="1"/>
</dbReference>
<feature type="domain" description="CN hydrolase" evidence="9">
    <location>
        <begin position="197"/>
        <end position="432"/>
    </location>
</feature>
<keyword evidence="2 8" id="KW-1003">Cell membrane</keyword>
<dbReference type="UniPathway" id="UPA00666"/>
<keyword evidence="7 8" id="KW-0012">Acyltransferase</keyword>
<dbReference type="HAMAP" id="MF_01148">
    <property type="entry name" value="Lnt"/>
    <property type="match status" value="1"/>
</dbReference>
<evidence type="ECO:0000256" key="5">
    <source>
        <dbReference type="ARBA" id="ARBA00022989"/>
    </source>
</evidence>
<evidence type="ECO:0000259" key="9">
    <source>
        <dbReference type="PROSITE" id="PS50263"/>
    </source>
</evidence>
<dbReference type="AlphaFoldDB" id="A0A7W8KKA8"/>
<keyword evidence="4 8" id="KW-0812">Transmembrane</keyword>
<keyword evidence="6 8" id="KW-0472">Membrane</keyword>
<evidence type="ECO:0000256" key="6">
    <source>
        <dbReference type="ARBA" id="ARBA00023136"/>
    </source>
</evidence>
<feature type="transmembrane region" description="Helical" evidence="8">
    <location>
        <begin position="165"/>
        <end position="183"/>
    </location>
</feature>
<keyword evidence="10" id="KW-0449">Lipoprotein</keyword>
<feature type="transmembrane region" description="Helical" evidence="8">
    <location>
        <begin position="137"/>
        <end position="158"/>
    </location>
</feature>
<dbReference type="PANTHER" id="PTHR38686">
    <property type="entry name" value="APOLIPOPROTEIN N-ACYLTRANSFERASE"/>
    <property type="match status" value="1"/>
</dbReference>
<keyword evidence="5 8" id="KW-1133">Transmembrane helix</keyword>
<dbReference type="EMBL" id="JACHFK010000013">
    <property type="protein sequence ID" value="MBB5378541.1"/>
    <property type="molecule type" value="Genomic_DNA"/>
</dbReference>
<evidence type="ECO:0000256" key="4">
    <source>
        <dbReference type="ARBA" id="ARBA00022692"/>
    </source>
</evidence>
<accession>A0A7W8KKA8</accession>
<evidence type="ECO:0000256" key="3">
    <source>
        <dbReference type="ARBA" id="ARBA00022679"/>
    </source>
</evidence>
<dbReference type="Proteomes" id="UP000539473">
    <property type="component" value="Unassembled WGS sequence"/>
</dbReference>
<dbReference type="EC" id="2.3.1.269" evidence="8"/>
<evidence type="ECO:0000313" key="10">
    <source>
        <dbReference type="EMBL" id="MBB5378541.1"/>
    </source>
</evidence>
<reference evidence="10 11" key="1">
    <citation type="submission" date="2020-08" db="EMBL/GenBank/DDBJ databases">
        <title>Genomic Encyclopedia of Type Strains, Phase IV (KMG-IV): sequencing the most valuable type-strain genomes for metagenomic binning, comparative biology and taxonomic classification.</title>
        <authorList>
            <person name="Goeker M."/>
        </authorList>
    </citation>
    <scope>NUCLEOTIDE SEQUENCE [LARGE SCALE GENOMIC DNA]</scope>
    <source>
        <strain evidence="10 11">DSM 27521</strain>
    </source>
</reference>
<dbReference type="Gene3D" id="3.60.110.10">
    <property type="entry name" value="Carbon-nitrogen hydrolase"/>
    <property type="match status" value="1"/>
</dbReference>
<comment type="subcellular location">
    <subcellularLocation>
        <location evidence="1 8">Cell membrane</location>
        <topology evidence="1 8">Multi-pass membrane protein</topology>
    </subcellularLocation>
</comment>
<dbReference type="PANTHER" id="PTHR38686:SF1">
    <property type="entry name" value="APOLIPOPROTEIN N-ACYLTRANSFERASE"/>
    <property type="match status" value="1"/>
</dbReference>
<name>A0A7W8KKA8_9DEIO</name>
<comment type="similarity">
    <text evidence="8">Belongs to the CN hydrolase family. Apolipoprotein N-acyltransferase subfamily.</text>
</comment>
<dbReference type="GO" id="GO:0042158">
    <property type="term" value="P:lipoprotein biosynthetic process"/>
    <property type="evidence" value="ECO:0007669"/>
    <property type="project" value="UniProtKB-UniRule"/>
</dbReference>
<keyword evidence="3 8" id="KW-0808">Transferase</keyword>